<protein>
    <recommendedName>
        <fullName evidence="3">Mannosyl-glycoprotein endo-beta-N-acetylglucosamidase-like domain-containing protein</fullName>
    </recommendedName>
</protein>
<proteinExistence type="predicted"/>
<comment type="caution">
    <text evidence="1">The sequence shown here is derived from an EMBL/GenBank/DDBJ whole genome shotgun (WGS) entry which is preliminary data.</text>
</comment>
<evidence type="ECO:0000313" key="1">
    <source>
        <dbReference type="EMBL" id="RLC37566.1"/>
    </source>
</evidence>
<accession>A0A420ZDC4</accession>
<name>A0A420ZDC4_UNCK3</name>
<evidence type="ECO:0000313" key="2">
    <source>
        <dbReference type="Proteomes" id="UP000281261"/>
    </source>
</evidence>
<dbReference type="EMBL" id="QMNG01000003">
    <property type="protein sequence ID" value="RLC37566.1"/>
    <property type="molecule type" value="Genomic_DNA"/>
</dbReference>
<sequence>MNSLVGAIFALLAYIAVGGPVGYDLDPLTSQLQTFLSDKGSPIPAVEVTKYDNWRTIIAISAAESSYGKHMAGNFNAWGIKDYRKGSDNFGKTRNFNSWSESIKYTSELLYKYDPQDGEPTPWGMVRTWKYVEPLHPWVNNVSYALYDIECNVSVA</sequence>
<organism evidence="1 2">
    <name type="scientific">candidate division Kazan bacterium</name>
    <dbReference type="NCBI Taxonomy" id="2202143"/>
    <lineage>
        <taxon>Bacteria</taxon>
        <taxon>Bacteria division Kazan-3B-28</taxon>
    </lineage>
</organism>
<evidence type="ECO:0008006" key="3">
    <source>
        <dbReference type="Google" id="ProtNLM"/>
    </source>
</evidence>
<reference evidence="1 2" key="1">
    <citation type="submission" date="2018-06" db="EMBL/GenBank/DDBJ databases">
        <title>Extensive metabolic versatility and redundancy in microbially diverse, dynamic hydrothermal sediments.</title>
        <authorList>
            <person name="Dombrowski N."/>
            <person name="Teske A."/>
            <person name="Baker B.J."/>
        </authorList>
    </citation>
    <scope>NUCLEOTIDE SEQUENCE [LARGE SCALE GENOMIC DNA]</scope>
    <source>
        <strain evidence="1">B79_G16</strain>
    </source>
</reference>
<dbReference type="AlphaFoldDB" id="A0A420ZDC4"/>
<gene>
    <name evidence="1" type="ORF">DRH29_01720</name>
</gene>
<dbReference type="Proteomes" id="UP000281261">
    <property type="component" value="Unassembled WGS sequence"/>
</dbReference>